<dbReference type="PROSITE" id="PS51873">
    <property type="entry name" value="TRIAD"/>
    <property type="match status" value="1"/>
</dbReference>
<keyword evidence="4" id="KW-0479">Metal-binding</keyword>
<evidence type="ECO:0000313" key="13">
    <source>
        <dbReference type="EMBL" id="KAF1811049.1"/>
    </source>
</evidence>
<evidence type="ECO:0000256" key="8">
    <source>
        <dbReference type="ARBA" id="ARBA00022833"/>
    </source>
</evidence>
<evidence type="ECO:0000256" key="1">
    <source>
        <dbReference type="ARBA" id="ARBA00001798"/>
    </source>
</evidence>
<dbReference type="InterPro" id="IPR001841">
    <property type="entry name" value="Znf_RING"/>
</dbReference>
<reference evidence="13 15" key="1">
    <citation type="submission" date="2020-01" db="EMBL/GenBank/DDBJ databases">
        <authorList>
            <consortium name="DOE Joint Genome Institute"/>
            <person name="Haridas S."/>
            <person name="Albert R."/>
            <person name="Binder M."/>
            <person name="Bloem J."/>
            <person name="Labutti K."/>
            <person name="Salamov A."/>
            <person name="Andreopoulos B."/>
            <person name="Baker S.E."/>
            <person name="Barry K."/>
            <person name="Bills G."/>
            <person name="Bluhm B.H."/>
            <person name="Cannon C."/>
            <person name="Castanera R."/>
            <person name="Culley D.E."/>
            <person name="Daum C."/>
            <person name="Ezra D."/>
            <person name="Gonzalez J.B."/>
            <person name="Henrissat B."/>
            <person name="Kuo A."/>
            <person name="Liang C."/>
            <person name="Lipzen A."/>
            <person name="Lutzoni F."/>
            <person name="Magnuson J."/>
            <person name="Mondo S."/>
            <person name="Nolan M."/>
            <person name="Ohm R."/>
            <person name="Pangilinan J."/>
            <person name="Park H.-J."/>
            <person name="Ramirez L."/>
            <person name="Alfaro M."/>
            <person name="Sun H."/>
            <person name="Tritt A."/>
            <person name="Yoshinaga Y."/>
            <person name="Zwiers L.-H."/>
            <person name="Turgeon B.G."/>
            <person name="Goodwin S.B."/>
            <person name="Spatafora J.W."/>
            <person name="Crous P.W."/>
            <person name="Grigoriev I.V."/>
        </authorList>
    </citation>
    <scope>NUCLEOTIDE SEQUENCE</scope>
    <source>
        <strain evidence="13 15">CBS 781.70</strain>
    </source>
</reference>
<keyword evidence="7" id="KW-0833">Ubl conjugation pathway</keyword>
<reference evidence="15" key="2">
    <citation type="submission" date="2020-04" db="EMBL/GenBank/DDBJ databases">
        <authorList>
            <consortium name="NCBI Genome Project"/>
        </authorList>
    </citation>
    <scope>NUCLEOTIDE SEQUENCE</scope>
    <source>
        <strain evidence="15">CBS 781.70</strain>
    </source>
</reference>
<dbReference type="InterPro" id="IPR002867">
    <property type="entry name" value="IBR_dom"/>
</dbReference>
<dbReference type="CDD" id="cd20335">
    <property type="entry name" value="BRcat_RBR"/>
    <property type="match status" value="1"/>
</dbReference>
<evidence type="ECO:0000256" key="7">
    <source>
        <dbReference type="ARBA" id="ARBA00022786"/>
    </source>
</evidence>
<evidence type="ECO:0000256" key="3">
    <source>
        <dbReference type="ARBA" id="ARBA00022679"/>
    </source>
</evidence>
<dbReference type="SUPFAM" id="SSF57850">
    <property type="entry name" value="RING/U-box"/>
    <property type="match status" value="3"/>
</dbReference>
<organism evidence="13">
    <name type="scientific">Eremomyces bilateralis CBS 781.70</name>
    <dbReference type="NCBI Taxonomy" id="1392243"/>
    <lineage>
        <taxon>Eukaryota</taxon>
        <taxon>Fungi</taxon>
        <taxon>Dikarya</taxon>
        <taxon>Ascomycota</taxon>
        <taxon>Pezizomycotina</taxon>
        <taxon>Dothideomycetes</taxon>
        <taxon>Dothideomycetes incertae sedis</taxon>
        <taxon>Eremomycetales</taxon>
        <taxon>Eremomycetaceae</taxon>
        <taxon>Eremomyces</taxon>
    </lineage>
</organism>
<accession>A0A6G1FZQ9</accession>
<evidence type="ECO:0000313" key="15">
    <source>
        <dbReference type="RefSeq" id="XP_033532680.1"/>
    </source>
</evidence>
<dbReference type="RefSeq" id="XP_033532680.1">
    <property type="nucleotide sequence ID" value="XM_033679788.1"/>
</dbReference>
<evidence type="ECO:0000259" key="11">
    <source>
        <dbReference type="PROSITE" id="PS50089"/>
    </source>
</evidence>
<keyword evidence="14" id="KW-1185">Reference proteome</keyword>
<evidence type="ECO:0000256" key="2">
    <source>
        <dbReference type="ARBA" id="ARBA00012251"/>
    </source>
</evidence>
<keyword evidence="5" id="KW-0677">Repeat</keyword>
<dbReference type="GeneID" id="54420358"/>
<name>A0A6G1FZQ9_9PEZI</name>
<dbReference type="GO" id="GO:0061630">
    <property type="term" value="F:ubiquitin protein ligase activity"/>
    <property type="evidence" value="ECO:0007669"/>
    <property type="project" value="UniProtKB-EC"/>
</dbReference>
<feature type="domain" description="RING-type" evidence="12">
    <location>
        <begin position="121"/>
        <end position="376"/>
    </location>
</feature>
<sequence length="380" mass="42895">MGTEKVLYGALDSLIHFPPPDLDKAATTSKAEAMARIPGEIAPPKKKKKRTSPKESETGNGPSSDLTNISTLPPSSEYTNNLQREFEILTLRVNKLTAQLDAAAQSKSRRTPKRTLKRQSEPCECQVCGDEFFECPNASQKCSHPRMTCRPCLSQWIHKSLEDSAGQVNVRCPDADCNRVLAFTDVKKFADPEDFERYDQLQTRAALNDLPNFVWCIGPHCDSGQIYDGSEFATIFTCAACEYRACTSDVHHPDAPPEQAGMELRSGRAIGSKGGNIRLIPWHTGETCEDYEERINYDPVEERRREEEAQSALEIARVSKRCPNQRCGWNIQKRDGCDHMTCRMCSYEFCWICLADWRANREPRGYGHICPTHRPNNNGR</sequence>
<evidence type="ECO:0000256" key="6">
    <source>
        <dbReference type="ARBA" id="ARBA00022771"/>
    </source>
</evidence>
<dbReference type="CDD" id="cd20336">
    <property type="entry name" value="Rcat_RBR"/>
    <property type="match status" value="1"/>
</dbReference>
<dbReference type="GO" id="GO:0008270">
    <property type="term" value="F:zinc ion binding"/>
    <property type="evidence" value="ECO:0007669"/>
    <property type="project" value="UniProtKB-KW"/>
</dbReference>
<dbReference type="Gene3D" id="1.20.120.1750">
    <property type="match status" value="1"/>
</dbReference>
<feature type="domain" description="RING-type" evidence="11">
    <location>
        <begin position="125"/>
        <end position="173"/>
    </location>
</feature>
<dbReference type="PROSITE" id="PS50089">
    <property type="entry name" value="ZF_RING_2"/>
    <property type="match status" value="1"/>
</dbReference>
<dbReference type="EMBL" id="ML975163">
    <property type="protein sequence ID" value="KAF1811049.1"/>
    <property type="molecule type" value="Genomic_DNA"/>
</dbReference>
<dbReference type="OrthoDB" id="1431934at2759"/>
<dbReference type="GO" id="GO:0016567">
    <property type="term" value="P:protein ubiquitination"/>
    <property type="evidence" value="ECO:0007669"/>
    <property type="project" value="InterPro"/>
</dbReference>
<keyword evidence="3" id="KW-0808">Transferase</keyword>
<dbReference type="AlphaFoldDB" id="A0A6G1FZQ9"/>
<evidence type="ECO:0000256" key="9">
    <source>
        <dbReference type="PROSITE-ProRule" id="PRU00175"/>
    </source>
</evidence>
<evidence type="ECO:0000256" key="5">
    <source>
        <dbReference type="ARBA" id="ARBA00022737"/>
    </source>
</evidence>
<feature type="compositionally biased region" description="Polar residues" evidence="10">
    <location>
        <begin position="59"/>
        <end position="77"/>
    </location>
</feature>
<feature type="region of interest" description="Disordered" evidence="10">
    <location>
        <begin position="18"/>
        <end position="77"/>
    </location>
</feature>
<dbReference type="InterPro" id="IPR044066">
    <property type="entry name" value="TRIAD_supradom"/>
</dbReference>
<evidence type="ECO:0000313" key="14">
    <source>
        <dbReference type="Proteomes" id="UP000504638"/>
    </source>
</evidence>
<evidence type="ECO:0000256" key="10">
    <source>
        <dbReference type="SAM" id="MobiDB-lite"/>
    </source>
</evidence>
<dbReference type="PANTHER" id="PTHR11685">
    <property type="entry name" value="RBR FAMILY RING FINGER AND IBR DOMAIN-CONTAINING"/>
    <property type="match status" value="1"/>
</dbReference>
<keyword evidence="8" id="KW-0862">Zinc</keyword>
<dbReference type="Pfam" id="PF22191">
    <property type="entry name" value="IBR_1"/>
    <property type="match status" value="1"/>
</dbReference>
<proteinExistence type="predicted"/>
<dbReference type="Proteomes" id="UP000504638">
    <property type="component" value="Unplaced"/>
</dbReference>
<dbReference type="Pfam" id="PF01485">
    <property type="entry name" value="IBR"/>
    <property type="match status" value="1"/>
</dbReference>
<reference evidence="15" key="3">
    <citation type="submission" date="2025-04" db="UniProtKB">
        <authorList>
            <consortium name="RefSeq"/>
        </authorList>
    </citation>
    <scope>IDENTIFICATION</scope>
    <source>
        <strain evidence="15">CBS 781.70</strain>
    </source>
</reference>
<gene>
    <name evidence="13 15" type="ORF">P152DRAFT_459926</name>
</gene>
<protein>
    <recommendedName>
        <fullName evidence="2">RBR-type E3 ubiquitin transferase</fullName>
        <ecNumber evidence="2">2.3.2.31</ecNumber>
    </recommendedName>
</protein>
<comment type="catalytic activity">
    <reaction evidence="1">
        <text>[E2 ubiquitin-conjugating enzyme]-S-ubiquitinyl-L-cysteine + [acceptor protein]-L-lysine = [E2 ubiquitin-conjugating enzyme]-L-cysteine + [acceptor protein]-N(6)-ubiquitinyl-L-lysine.</text>
        <dbReference type="EC" id="2.3.2.31"/>
    </reaction>
</comment>
<dbReference type="InterPro" id="IPR031127">
    <property type="entry name" value="E3_UB_ligase_RBR"/>
</dbReference>
<keyword evidence="6 9" id="KW-0863">Zinc-finger</keyword>
<dbReference type="SMART" id="SM00647">
    <property type="entry name" value="IBR"/>
    <property type="match status" value="2"/>
</dbReference>
<dbReference type="EC" id="2.3.2.31" evidence="2"/>
<evidence type="ECO:0000259" key="12">
    <source>
        <dbReference type="PROSITE" id="PS51873"/>
    </source>
</evidence>
<evidence type="ECO:0000256" key="4">
    <source>
        <dbReference type="ARBA" id="ARBA00022723"/>
    </source>
</evidence>